<evidence type="ECO:0000256" key="1">
    <source>
        <dbReference type="ARBA" id="ARBA00023015"/>
    </source>
</evidence>
<dbReference type="InterPro" id="IPR013096">
    <property type="entry name" value="Cupin_2"/>
</dbReference>
<gene>
    <name evidence="5" type="ORF">KHM83_00290</name>
</gene>
<sequence length="186" mass="20685">MDNLNSIISQNLKKIREDRAWSLDKLAQETGVSKSMLGQIERGESNPTVATVWKISQGLKVSFTTLIHHPQNDPAVLRADEVDCIVEDDGGYLVYPYFNFESGRNFELYKIVIAPGGKLNSESHSRGTMELLIVFNGTLTLEVSGKGYTLAAGDSIQFKADQPHAYYNNGEHDVELSMTVHYMEGV</sequence>
<dbReference type="Pfam" id="PF07883">
    <property type="entry name" value="Cupin_2"/>
    <property type="match status" value="1"/>
</dbReference>
<dbReference type="Pfam" id="PF01381">
    <property type="entry name" value="HTH_3"/>
    <property type="match status" value="1"/>
</dbReference>
<dbReference type="Gene3D" id="1.10.260.40">
    <property type="entry name" value="lambda repressor-like DNA-binding domains"/>
    <property type="match status" value="1"/>
</dbReference>
<dbReference type="SUPFAM" id="SSF47413">
    <property type="entry name" value="lambda repressor-like DNA-binding domains"/>
    <property type="match status" value="1"/>
</dbReference>
<dbReference type="InterPro" id="IPR011051">
    <property type="entry name" value="RmlC_Cupin_sf"/>
</dbReference>
<keyword evidence="1" id="KW-0805">Transcription regulation</keyword>
<comment type="caution">
    <text evidence="5">The sequence shown here is derived from an EMBL/GenBank/DDBJ whole genome shotgun (WGS) entry which is preliminary data.</text>
</comment>
<evidence type="ECO:0000313" key="5">
    <source>
        <dbReference type="EMBL" id="MBS7525104.1"/>
    </source>
</evidence>
<dbReference type="EMBL" id="JAHBCL010000001">
    <property type="protein sequence ID" value="MBS7525104.1"/>
    <property type="molecule type" value="Genomic_DNA"/>
</dbReference>
<proteinExistence type="predicted"/>
<keyword evidence="6" id="KW-1185">Reference proteome</keyword>
<reference evidence="5 6" key="1">
    <citation type="submission" date="2021-05" db="EMBL/GenBank/DDBJ databases">
        <title>Fusibacter ferrireducens sp. nov., an anaerobic, sulfur- and Fe-reducing bacterium isolated from the mangrove sediment.</title>
        <authorList>
            <person name="Qiu D."/>
        </authorList>
    </citation>
    <scope>NUCLEOTIDE SEQUENCE [LARGE SCALE GENOMIC DNA]</scope>
    <source>
        <strain evidence="5 6">DSM 12116</strain>
    </source>
</reference>
<dbReference type="SMART" id="SM00530">
    <property type="entry name" value="HTH_XRE"/>
    <property type="match status" value="1"/>
</dbReference>
<dbReference type="InterPro" id="IPR014710">
    <property type="entry name" value="RmlC-like_jellyroll"/>
</dbReference>
<keyword evidence="3" id="KW-0804">Transcription</keyword>
<dbReference type="InterPro" id="IPR010982">
    <property type="entry name" value="Lambda_DNA-bd_dom_sf"/>
</dbReference>
<keyword evidence="2" id="KW-0238">DNA-binding</keyword>
<dbReference type="InterPro" id="IPR050807">
    <property type="entry name" value="TransReg_Diox_bact_type"/>
</dbReference>
<organism evidence="5 6">
    <name type="scientific">Fusibacter paucivorans</name>
    <dbReference type="NCBI Taxonomy" id="76009"/>
    <lineage>
        <taxon>Bacteria</taxon>
        <taxon>Bacillati</taxon>
        <taxon>Bacillota</taxon>
        <taxon>Clostridia</taxon>
        <taxon>Eubacteriales</taxon>
        <taxon>Eubacteriales Family XII. Incertae Sedis</taxon>
        <taxon>Fusibacter</taxon>
    </lineage>
</organism>
<dbReference type="CDD" id="cd02209">
    <property type="entry name" value="cupin_XRE_C"/>
    <property type="match status" value="1"/>
</dbReference>
<dbReference type="Proteomes" id="UP000746471">
    <property type="component" value="Unassembled WGS sequence"/>
</dbReference>
<evidence type="ECO:0000313" key="6">
    <source>
        <dbReference type="Proteomes" id="UP000746471"/>
    </source>
</evidence>
<dbReference type="PROSITE" id="PS50943">
    <property type="entry name" value="HTH_CROC1"/>
    <property type="match status" value="1"/>
</dbReference>
<dbReference type="RefSeq" id="WP_213234893.1">
    <property type="nucleotide sequence ID" value="NZ_JAHBCL010000001.1"/>
</dbReference>
<accession>A0ABS5PJ75</accession>
<dbReference type="PANTHER" id="PTHR46797:SF23">
    <property type="entry name" value="HTH-TYPE TRANSCRIPTIONAL REGULATOR SUTR"/>
    <property type="match status" value="1"/>
</dbReference>
<dbReference type="PANTHER" id="PTHR46797">
    <property type="entry name" value="HTH-TYPE TRANSCRIPTIONAL REGULATOR"/>
    <property type="match status" value="1"/>
</dbReference>
<evidence type="ECO:0000259" key="4">
    <source>
        <dbReference type="PROSITE" id="PS50943"/>
    </source>
</evidence>
<dbReference type="CDD" id="cd00093">
    <property type="entry name" value="HTH_XRE"/>
    <property type="match status" value="1"/>
</dbReference>
<evidence type="ECO:0000256" key="2">
    <source>
        <dbReference type="ARBA" id="ARBA00023125"/>
    </source>
</evidence>
<dbReference type="SUPFAM" id="SSF51182">
    <property type="entry name" value="RmlC-like cupins"/>
    <property type="match status" value="1"/>
</dbReference>
<dbReference type="Gene3D" id="2.60.120.10">
    <property type="entry name" value="Jelly Rolls"/>
    <property type="match status" value="1"/>
</dbReference>
<name>A0ABS5PJ75_9FIRM</name>
<dbReference type="InterPro" id="IPR001387">
    <property type="entry name" value="Cro/C1-type_HTH"/>
</dbReference>
<protein>
    <submittedName>
        <fullName evidence="5">Helix-turn-helix transcriptional regulator</fullName>
    </submittedName>
</protein>
<feature type="domain" description="HTH cro/C1-type" evidence="4">
    <location>
        <begin position="12"/>
        <end position="66"/>
    </location>
</feature>
<evidence type="ECO:0000256" key="3">
    <source>
        <dbReference type="ARBA" id="ARBA00023163"/>
    </source>
</evidence>